<keyword evidence="1" id="KW-0732">Signal</keyword>
<evidence type="ECO:0000256" key="1">
    <source>
        <dbReference type="SAM" id="SignalP"/>
    </source>
</evidence>
<gene>
    <name evidence="2 4 5" type="ORF">SRAE_0000003400</name>
</gene>
<evidence type="ECO:0000313" key="2">
    <source>
        <dbReference type="EMBL" id="CEF60902.1"/>
    </source>
</evidence>
<organism evidence="2">
    <name type="scientific">Strongyloides ratti</name>
    <name type="common">Parasitic roundworm</name>
    <dbReference type="NCBI Taxonomy" id="34506"/>
    <lineage>
        <taxon>Eukaryota</taxon>
        <taxon>Metazoa</taxon>
        <taxon>Ecdysozoa</taxon>
        <taxon>Nematoda</taxon>
        <taxon>Chromadorea</taxon>
        <taxon>Rhabditida</taxon>
        <taxon>Tylenchina</taxon>
        <taxon>Panagrolaimomorpha</taxon>
        <taxon>Strongyloidoidea</taxon>
        <taxon>Strongyloididae</taxon>
        <taxon>Strongyloides</taxon>
    </lineage>
</organism>
<feature type="signal peptide" evidence="1">
    <location>
        <begin position="1"/>
        <end position="16"/>
    </location>
</feature>
<dbReference type="AlphaFoldDB" id="A0A090KYE3"/>
<dbReference type="RefSeq" id="XP_024500111.1">
    <property type="nucleotide sequence ID" value="XM_024645871.1"/>
</dbReference>
<dbReference type="PROSITE" id="PS51257">
    <property type="entry name" value="PROKAR_LIPOPROTEIN"/>
    <property type="match status" value="1"/>
</dbReference>
<evidence type="ECO:0000313" key="4">
    <source>
        <dbReference type="WBParaSite" id="SRAE_0000003400.1"/>
    </source>
</evidence>
<sequence>MIHFTKLFTLLTAAGATSICNSSSYSVVTSCYTSFLNFYNLTISSSMMFPKYKTFLEARRNYEIIGSIDKLKETCTIQNSLTSCLGSSVSCVNSEDLLKIFKFNKSDNEEYTGDYYMSNYKCTTGYQFLLNNFNCLVTTEVFGIDKIKECSTNFENSLKSKGCEAGNDLISCLSGVYSSFCGPKAADFVCNLAKIDMTYDMPECNGKFVKCNPL</sequence>
<evidence type="ECO:0000313" key="3">
    <source>
        <dbReference type="Proteomes" id="UP000035682"/>
    </source>
</evidence>
<evidence type="ECO:0000313" key="5">
    <source>
        <dbReference type="WormBase" id="SRAE_0000003400"/>
    </source>
</evidence>
<dbReference type="WBParaSite" id="SRAE_0000003400.1">
    <property type="protein sequence ID" value="SRAE_0000003400.1"/>
    <property type="gene ID" value="WBGene00255771"/>
</dbReference>
<name>A0A090KYE3_STRRB</name>
<dbReference type="WormBase" id="SRAE_0000003400">
    <property type="protein sequence ID" value="SRP02341"/>
    <property type="gene ID" value="WBGene00255771"/>
</dbReference>
<dbReference type="PANTHER" id="PTHR35014:SF1">
    <property type="entry name" value="INFECTION RESPONSE PROTEIN"/>
    <property type="match status" value="1"/>
</dbReference>
<reference evidence="2" key="2">
    <citation type="submission" date="2014-09" db="EMBL/GenBank/DDBJ databases">
        <authorList>
            <person name="Aslett A.Martin."/>
        </authorList>
    </citation>
    <scope>NUCLEOTIDE SEQUENCE</scope>
    <source>
        <strain evidence="2">ED321 Heterogonic</strain>
    </source>
</reference>
<accession>A0A090KYE3</accession>
<dbReference type="PANTHER" id="PTHR35014">
    <property type="entry name" value="INFECTION RESPONSE PROTEIN-RELATED"/>
    <property type="match status" value="1"/>
</dbReference>
<dbReference type="GeneID" id="36373269"/>
<keyword evidence="3" id="KW-1185">Reference proteome</keyword>
<dbReference type="OrthoDB" id="5818920at2759"/>
<reference evidence="4" key="3">
    <citation type="submission" date="2020-12" db="UniProtKB">
        <authorList>
            <consortium name="WormBaseParasite"/>
        </authorList>
    </citation>
    <scope>IDENTIFICATION</scope>
</reference>
<feature type="chain" id="PRO_5015030254" evidence="1">
    <location>
        <begin position="17"/>
        <end position="214"/>
    </location>
</feature>
<dbReference type="OMA" id="IFADECG"/>
<protein>
    <submittedName>
        <fullName evidence="4">DUF19 domain-containing protein</fullName>
    </submittedName>
</protein>
<proteinExistence type="predicted"/>
<dbReference type="Proteomes" id="UP000035682">
    <property type="component" value="Unplaced"/>
</dbReference>
<dbReference type="EMBL" id="LN609405">
    <property type="protein sequence ID" value="CEF60902.1"/>
    <property type="molecule type" value="Genomic_DNA"/>
</dbReference>
<reference evidence="3" key="1">
    <citation type="submission" date="2014-09" db="EMBL/GenBank/DDBJ databases">
        <authorList>
            <person name="Martin A.A."/>
        </authorList>
    </citation>
    <scope>NUCLEOTIDE SEQUENCE</scope>
    <source>
        <strain evidence="3">ED321</strain>
    </source>
</reference>
<dbReference type="CTD" id="36373269"/>